<dbReference type="PANTHER" id="PTHR11130:SF0">
    <property type="entry name" value="GLUTATHIONE SYNTHETASE"/>
    <property type="match status" value="1"/>
</dbReference>
<keyword evidence="9 12" id="KW-0067">ATP-binding</keyword>
<reference evidence="16 17" key="1">
    <citation type="journal article" date="2014" name="Nat. Genet.">
        <title>Genome and transcriptome of the porcine whipworm Trichuris suis.</title>
        <authorList>
            <person name="Jex A.R."/>
            <person name="Nejsum P."/>
            <person name="Schwarz E.M."/>
            <person name="Hu L."/>
            <person name="Young N.D."/>
            <person name="Hall R.S."/>
            <person name="Korhonen P.K."/>
            <person name="Liao S."/>
            <person name="Thamsborg S."/>
            <person name="Xia J."/>
            <person name="Xu P."/>
            <person name="Wang S."/>
            <person name="Scheerlinck J.P."/>
            <person name="Hofmann A."/>
            <person name="Sternberg P.W."/>
            <person name="Wang J."/>
            <person name="Gasser R.B."/>
        </authorList>
    </citation>
    <scope>NUCLEOTIDE SEQUENCE [LARGE SCALE GENOMIC DNA]</scope>
    <source>
        <strain evidence="16">DCEP-RM93M</strain>
    </source>
</reference>
<evidence type="ECO:0000256" key="12">
    <source>
        <dbReference type="PIRNR" id="PIRNR001558"/>
    </source>
</evidence>
<dbReference type="UniPathway" id="UPA00142">
    <property type="reaction ID" value="UER00210"/>
</dbReference>
<evidence type="ECO:0000256" key="9">
    <source>
        <dbReference type="ARBA" id="ARBA00022840"/>
    </source>
</evidence>
<dbReference type="GO" id="GO:0005524">
    <property type="term" value="F:ATP binding"/>
    <property type="evidence" value="ECO:0007669"/>
    <property type="project" value="UniProtKB-UniRule"/>
</dbReference>
<keyword evidence="7 12" id="KW-0479">Metal-binding</keyword>
<evidence type="ECO:0000256" key="1">
    <source>
        <dbReference type="ARBA" id="ARBA00004965"/>
    </source>
</evidence>
<keyword evidence="5 12" id="KW-0436">Ligase</keyword>
<dbReference type="GO" id="GO:0000287">
    <property type="term" value="F:magnesium ion binding"/>
    <property type="evidence" value="ECO:0007669"/>
    <property type="project" value="UniProtKB-UniRule"/>
</dbReference>
<comment type="catalytic activity">
    <reaction evidence="11">
        <text>gamma-L-glutamyl-L-cysteine + glycine + ATP = glutathione + ADP + phosphate + H(+)</text>
        <dbReference type="Rhea" id="RHEA:13557"/>
        <dbReference type="ChEBI" id="CHEBI:15378"/>
        <dbReference type="ChEBI" id="CHEBI:30616"/>
        <dbReference type="ChEBI" id="CHEBI:43474"/>
        <dbReference type="ChEBI" id="CHEBI:57305"/>
        <dbReference type="ChEBI" id="CHEBI:57925"/>
        <dbReference type="ChEBI" id="CHEBI:58173"/>
        <dbReference type="ChEBI" id="CHEBI:456216"/>
        <dbReference type="EC" id="6.3.2.3"/>
    </reaction>
    <physiologicalReaction direction="left-to-right" evidence="11">
        <dbReference type="Rhea" id="RHEA:13558"/>
    </physiologicalReaction>
</comment>
<dbReference type="InterPro" id="IPR014042">
    <property type="entry name" value="Glutathione_synthase_a-hlx"/>
</dbReference>
<dbReference type="PANTHER" id="PTHR11130">
    <property type="entry name" value="GLUTATHIONE SYNTHETASE"/>
    <property type="match status" value="1"/>
</dbReference>
<dbReference type="Gene3D" id="3.30.1490.50">
    <property type="match status" value="1"/>
</dbReference>
<evidence type="ECO:0000256" key="5">
    <source>
        <dbReference type="ARBA" id="ARBA00022598"/>
    </source>
</evidence>
<dbReference type="GO" id="GO:0043295">
    <property type="term" value="F:glutathione binding"/>
    <property type="evidence" value="ECO:0007669"/>
    <property type="project" value="UniProtKB-UniRule"/>
</dbReference>
<dbReference type="InterPro" id="IPR005615">
    <property type="entry name" value="Glutathione_synthase"/>
</dbReference>
<feature type="binding site" evidence="13">
    <location>
        <position position="229"/>
    </location>
    <ligand>
        <name>substrate</name>
    </ligand>
</feature>
<evidence type="ECO:0000256" key="10">
    <source>
        <dbReference type="ARBA" id="ARBA00022842"/>
    </source>
</evidence>
<evidence type="ECO:0000256" key="13">
    <source>
        <dbReference type="PIRSR" id="PIRSR001558-1"/>
    </source>
</evidence>
<dbReference type="SUPFAM" id="SSF56059">
    <property type="entry name" value="Glutathione synthetase ATP-binding domain-like"/>
    <property type="match status" value="1"/>
</dbReference>
<feature type="binding site" evidence="13">
    <location>
        <position position="129"/>
    </location>
    <ligand>
        <name>substrate</name>
    </ligand>
</feature>
<evidence type="ECO:0000256" key="6">
    <source>
        <dbReference type="ARBA" id="ARBA00022684"/>
    </source>
</evidence>
<feature type="domain" description="Glutathione synthase substrate-binding" evidence="15">
    <location>
        <begin position="214"/>
        <end position="316"/>
    </location>
</feature>
<dbReference type="InterPro" id="IPR016185">
    <property type="entry name" value="PreATP-grasp_dom_sf"/>
</dbReference>
<feature type="binding site" evidence="13">
    <location>
        <position position="151"/>
    </location>
    <ligand>
        <name>ATP</name>
        <dbReference type="ChEBI" id="CHEBI:30616"/>
    </ligand>
</feature>
<feature type="binding site" evidence="13">
    <location>
        <begin position="380"/>
        <end position="389"/>
    </location>
    <ligand>
        <name>ATP</name>
        <dbReference type="ChEBI" id="CHEBI:30616"/>
    </ligand>
</feature>
<evidence type="ECO:0000313" key="17">
    <source>
        <dbReference type="Proteomes" id="UP000030764"/>
    </source>
</evidence>
<proteinExistence type="inferred from homology"/>
<protein>
    <recommendedName>
        <fullName evidence="4 12">Glutathione synthetase</fullName>
        <shortName evidence="12">GSH-S</shortName>
        <ecNumber evidence="3 12">6.3.2.3</ecNumber>
    </recommendedName>
</protein>
<dbReference type="GO" id="GO:0005829">
    <property type="term" value="C:cytosol"/>
    <property type="evidence" value="ECO:0007669"/>
    <property type="project" value="TreeGrafter"/>
</dbReference>
<dbReference type="Gene3D" id="1.10.1080.10">
    <property type="entry name" value="Glutathione Synthetase, Chain A, domain 3"/>
    <property type="match status" value="1"/>
</dbReference>
<evidence type="ECO:0000256" key="14">
    <source>
        <dbReference type="PIRSR" id="PIRSR001558-2"/>
    </source>
</evidence>
<dbReference type="InterPro" id="IPR037013">
    <property type="entry name" value="GSH-S_sub-bd_sf"/>
</dbReference>
<evidence type="ECO:0000256" key="2">
    <source>
        <dbReference type="ARBA" id="ARBA00010385"/>
    </source>
</evidence>
<feature type="binding site" evidence="13">
    <location>
        <position position="473"/>
    </location>
    <ligand>
        <name>ATP</name>
        <dbReference type="ChEBI" id="CHEBI:30616"/>
    </ligand>
</feature>
<dbReference type="EC" id="6.3.2.3" evidence="3 12"/>
<dbReference type="Proteomes" id="UP000030764">
    <property type="component" value="Unassembled WGS sequence"/>
</dbReference>
<dbReference type="Gene3D" id="3.30.1490.80">
    <property type="match status" value="1"/>
</dbReference>
<dbReference type="InterPro" id="IPR014049">
    <property type="entry name" value="Glutathione_synthase_N_euk"/>
</dbReference>
<accession>A0A085MJ00</accession>
<evidence type="ECO:0000259" key="15">
    <source>
        <dbReference type="Pfam" id="PF03199"/>
    </source>
</evidence>
<organism evidence="16 17">
    <name type="scientific">Trichuris suis</name>
    <name type="common">pig whipworm</name>
    <dbReference type="NCBI Taxonomy" id="68888"/>
    <lineage>
        <taxon>Eukaryota</taxon>
        <taxon>Metazoa</taxon>
        <taxon>Ecdysozoa</taxon>
        <taxon>Nematoda</taxon>
        <taxon>Enoplea</taxon>
        <taxon>Dorylaimia</taxon>
        <taxon>Trichinellida</taxon>
        <taxon>Trichuridae</taxon>
        <taxon>Trichuris</taxon>
    </lineage>
</organism>
<keyword evidence="10 12" id="KW-0460">Magnesium</keyword>
<feature type="binding site" evidence="13">
    <location>
        <position position="467"/>
    </location>
    <ligand>
        <name>ATP</name>
        <dbReference type="ChEBI" id="CHEBI:30616"/>
    </ligand>
</feature>
<feature type="binding site" evidence="13">
    <location>
        <position position="465"/>
    </location>
    <ligand>
        <name>substrate</name>
    </ligand>
</feature>
<dbReference type="InterPro" id="IPR014709">
    <property type="entry name" value="Glutathione_synthase_C_euk"/>
</dbReference>
<dbReference type="Gene3D" id="3.40.50.1760">
    <property type="entry name" value="Glutathione synthase, substrate-binding domain superfamily, eukaryotic"/>
    <property type="match status" value="1"/>
</dbReference>
<dbReference type="InterPro" id="IPR004887">
    <property type="entry name" value="GSH_synth_subst-bd"/>
</dbReference>
<dbReference type="GO" id="GO:0004363">
    <property type="term" value="F:glutathione synthase activity"/>
    <property type="evidence" value="ECO:0007669"/>
    <property type="project" value="UniProtKB-UniRule"/>
</dbReference>
<feature type="binding site" evidence="14">
    <location>
        <position position="153"/>
    </location>
    <ligand>
        <name>Mg(2+)</name>
        <dbReference type="ChEBI" id="CHEBI:18420"/>
    </ligand>
</feature>
<evidence type="ECO:0000256" key="4">
    <source>
        <dbReference type="ARBA" id="ARBA00020821"/>
    </source>
</evidence>
<comment type="pathway">
    <text evidence="1 12">Sulfur metabolism; glutathione biosynthesis; glutathione from L-cysteine and L-glutamate: step 2/2.</text>
</comment>
<dbReference type="NCBIfam" id="TIGR01986">
    <property type="entry name" value="glut_syn_euk"/>
    <property type="match status" value="1"/>
</dbReference>
<evidence type="ECO:0000256" key="8">
    <source>
        <dbReference type="ARBA" id="ARBA00022741"/>
    </source>
</evidence>
<dbReference type="EMBL" id="KL363190">
    <property type="protein sequence ID" value="KFD57196.1"/>
    <property type="molecule type" value="Genomic_DNA"/>
</dbReference>
<keyword evidence="6 12" id="KW-0317">Glutathione biosynthesis</keyword>
<evidence type="ECO:0000256" key="7">
    <source>
        <dbReference type="ARBA" id="ARBA00022723"/>
    </source>
</evidence>
<feature type="binding site" evidence="14">
    <location>
        <position position="384"/>
    </location>
    <ligand>
        <name>Mg(2+)</name>
        <dbReference type="ChEBI" id="CHEBI:18420"/>
    </ligand>
</feature>
<comment type="similarity">
    <text evidence="2 12">Belongs to the eukaryotic GSH synthase family.</text>
</comment>
<evidence type="ECO:0000313" key="16">
    <source>
        <dbReference type="EMBL" id="KFD57196.1"/>
    </source>
</evidence>
<dbReference type="SUPFAM" id="SSF52440">
    <property type="entry name" value="PreATP-grasp domain"/>
    <property type="match status" value="1"/>
</dbReference>
<dbReference type="PIRSF" id="PIRSF001558">
    <property type="entry name" value="GSHase"/>
    <property type="match status" value="1"/>
</dbReference>
<comment type="cofactor">
    <cofactor evidence="12 14">
        <name>Mg(2+)</name>
        <dbReference type="ChEBI" id="CHEBI:18420"/>
    </cofactor>
    <text evidence="12 14">Binds 1 Mg(2+) ion per subunit.</text>
</comment>
<feature type="binding site" evidence="14">
    <location>
        <position position="151"/>
    </location>
    <ligand>
        <name>Mg(2+)</name>
        <dbReference type="ChEBI" id="CHEBI:18420"/>
    </ligand>
</feature>
<dbReference type="Pfam" id="PF03199">
    <property type="entry name" value="GSH_synthase"/>
    <property type="match status" value="1"/>
</dbReference>
<feature type="binding site" evidence="13">
    <location>
        <position position="391"/>
    </location>
    <ligand>
        <name>ATP</name>
        <dbReference type="ChEBI" id="CHEBI:30616"/>
    </ligand>
</feature>
<keyword evidence="8 12" id="KW-0547">Nucleotide-binding</keyword>
<dbReference type="Gene3D" id="3.30.470.20">
    <property type="entry name" value="ATP-grasp fold, B domain"/>
    <property type="match status" value="1"/>
</dbReference>
<keyword evidence="17" id="KW-1185">Reference proteome</keyword>
<evidence type="ECO:0000256" key="11">
    <source>
        <dbReference type="ARBA" id="ARBA00048871"/>
    </source>
</evidence>
<name>A0A085MJ00_9BILA</name>
<evidence type="ECO:0000256" key="3">
    <source>
        <dbReference type="ARBA" id="ARBA00012214"/>
    </source>
</evidence>
<sequence length="491" mass="56014">MAFRIDSCGVVLTNDKLIDELLDDAKDWAATNGMCIRSSEQPWSSDVVEIMPFTLFPSPVPRKLFNEAMSLQKVMNELYYRVAIDKEFITSCLADIAAADPFIAKLLDIYLAVMNSNDHEERIFLNIQRADYMFHKEEENINRSLVLKQVEVNNISAGLAAIGPVCTKLHERVMRKAEYACEAQYYCLPENSSENVVSVGLFEAWKVYGNKKAAVIFMVEDHPRNIADQRLIEHQLERLSEYTAMVVRLKFSESPKRLLMVGSTLHLIPENVEIGVVYFRTAYSPDQFDNDSVWSALRLIEMSSAIKCPWIGFHLAGIKKVQQTLSFPKNLNRFVQDAETRRRILSVTMPMFGFDRSSSAADWETILSQVVKEPNDYVLKPSREGGGHNFYQDDMVELLRSCGPTERQAYILMKRIKPSVHTNVFVKRNVESKLQACNSELGVFGYLLGNMRKIFHQRDGTFILRTKLHSENEGGLMHGTACVDSPFIYDN</sequence>
<gene>
    <name evidence="16" type="ORF">M513_02081</name>
</gene>
<feature type="binding site" evidence="13">
    <location>
        <begin position="413"/>
        <end position="416"/>
    </location>
    <ligand>
        <name>ATP</name>
        <dbReference type="ChEBI" id="CHEBI:30616"/>
    </ligand>
</feature>
<feature type="binding site" evidence="13">
    <location>
        <position position="319"/>
    </location>
    <ligand>
        <name>ATP</name>
        <dbReference type="ChEBI" id="CHEBI:30616"/>
    </ligand>
</feature>
<dbReference type="Pfam" id="PF03917">
    <property type="entry name" value="GSH_synth_ATP"/>
    <property type="match status" value="1"/>
</dbReference>
<dbReference type="AlphaFoldDB" id="A0A085MJ00"/>
<feature type="binding site" evidence="13">
    <location>
        <position position="440"/>
    </location>
    <ligand>
        <name>ATP</name>
        <dbReference type="ChEBI" id="CHEBI:30616"/>
    </ligand>
</feature>